<dbReference type="Proteomes" id="UP000178885">
    <property type="component" value="Unassembled WGS sequence"/>
</dbReference>
<feature type="domain" description="Saccharopine dehydrogenase NADP binding" evidence="1">
    <location>
        <begin position="6"/>
        <end position="124"/>
    </location>
</feature>
<proteinExistence type="predicted"/>
<accession>A0A1F6TTS8</accession>
<dbReference type="InterPro" id="IPR036291">
    <property type="entry name" value="NAD(P)-bd_dom_sf"/>
</dbReference>
<feature type="non-terminal residue" evidence="2">
    <location>
        <position position="342"/>
    </location>
</feature>
<comment type="caution">
    <text evidence="2">The sequence shown here is derived from an EMBL/GenBank/DDBJ whole genome shotgun (WGS) entry which is preliminary data.</text>
</comment>
<dbReference type="STRING" id="1817760.A2151_08575"/>
<gene>
    <name evidence="2" type="ORF">A2151_08575</name>
</gene>
<dbReference type="EMBL" id="MFSU01000026">
    <property type="protein sequence ID" value="OGI48527.1"/>
    <property type="molecule type" value="Genomic_DNA"/>
</dbReference>
<dbReference type="Gene3D" id="3.40.50.720">
    <property type="entry name" value="NAD(P)-binding Rossmann-like Domain"/>
    <property type="match status" value="1"/>
</dbReference>
<evidence type="ECO:0000313" key="2">
    <source>
        <dbReference type="EMBL" id="OGI48527.1"/>
    </source>
</evidence>
<dbReference type="Gene3D" id="3.30.360.10">
    <property type="entry name" value="Dihydrodipicolinate Reductase, domain 2"/>
    <property type="match status" value="1"/>
</dbReference>
<evidence type="ECO:0000313" key="3">
    <source>
        <dbReference type="Proteomes" id="UP000178885"/>
    </source>
</evidence>
<dbReference type="Pfam" id="PF03435">
    <property type="entry name" value="Sacchrp_dh_NADP"/>
    <property type="match status" value="1"/>
</dbReference>
<name>A0A1F6TTS8_9PROT</name>
<reference evidence="2 3" key="1">
    <citation type="journal article" date="2016" name="Nat. Commun.">
        <title>Thousands of microbial genomes shed light on interconnected biogeochemical processes in an aquifer system.</title>
        <authorList>
            <person name="Anantharaman K."/>
            <person name="Brown C.T."/>
            <person name="Hug L.A."/>
            <person name="Sharon I."/>
            <person name="Castelle C.J."/>
            <person name="Probst A.J."/>
            <person name="Thomas B.C."/>
            <person name="Singh A."/>
            <person name="Wilkins M.J."/>
            <person name="Karaoz U."/>
            <person name="Brodie E.L."/>
            <person name="Williams K.H."/>
            <person name="Hubbard S.S."/>
            <person name="Banfield J.F."/>
        </authorList>
    </citation>
    <scope>NUCLEOTIDE SEQUENCE [LARGE SCALE GENOMIC DNA]</scope>
</reference>
<organism evidence="2 3">
    <name type="scientific">Candidatus Muproteobacteria bacterium RBG_16_65_34</name>
    <dbReference type="NCBI Taxonomy" id="1817760"/>
    <lineage>
        <taxon>Bacteria</taxon>
        <taxon>Pseudomonadati</taxon>
        <taxon>Pseudomonadota</taxon>
        <taxon>Candidatus Muproteobacteria</taxon>
    </lineage>
</organism>
<protein>
    <recommendedName>
        <fullName evidence="1">Saccharopine dehydrogenase NADP binding domain-containing protein</fullName>
    </recommendedName>
</protein>
<dbReference type="PANTHER" id="PTHR43796">
    <property type="entry name" value="CARBOXYNORSPERMIDINE SYNTHASE"/>
    <property type="match status" value="1"/>
</dbReference>
<dbReference type="SUPFAM" id="SSF51735">
    <property type="entry name" value="NAD(P)-binding Rossmann-fold domains"/>
    <property type="match status" value="1"/>
</dbReference>
<dbReference type="PANTHER" id="PTHR43796:SF2">
    <property type="entry name" value="CARBOXYNORSPERMIDINE SYNTHASE"/>
    <property type="match status" value="1"/>
</dbReference>
<dbReference type="InterPro" id="IPR005097">
    <property type="entry name" value="Sacchrp_dh_NADP-bd"/>
</dbReference>
<sequence>MQKRKILILGEAGEFTRRIGVALAHVPEIECVLGLERTREAAQLAQELGVGFAPVTPGDPVSLREALAGVFAVINLRGPFEVANYPVAEHCADLGVHYLDPADGRDYVNGIERLARRAERSGSLIVAGASVAPAVSAALVELLAPEFDEIREIHVFLTPGLNDQRELATVRSVLSFASGSMRIRKRGRWKSAHWSTRPEKVDFPAPVGRRLGYLSDLPDLDLFPRYYDAQTVIARAGLPSRVLNVLMSVLSWLRHRGAFEELPRAAAWLIRALAALSRPGGASAGLRVLMRGTKGGEETAHVAYLIARAADGPAIAAAPLIALVKKWVRAGVPRAGALPCIG</sequence>
<evidence type="ECO:0000259" key="1">
    <source>
        <dbReference type="Pfam" id="PF03435"/>
    </source>
</evidence>
<dbReference type="AlphaFoldDB" id="A0A1F6TTS8"/>